<accession>A0AAJ6AP91</accession>
<feature type="region of interest" description="Disordered" evidence="2">
    <location>
        <begin position="508"/>
        <end position="544"/>
    </location>
</feature>
<gene>
    <name evidence="5" type="ORF">QDX21_06045</name>
</gene>
<comment type="similarity">
    <text evidence="1">Belongs to the LytR/CpsA/Psr (LCP) family.</text>
</comment>
<feature type="region of interest" description="Disordered" evidence="2">
    <location>
        <begin position="1"/>
        <end position="22"/>
    </location>
</feature>
<dbReference type="InterPro" id="IPR004474">
    <property type="entry name" value="LytR_CpsA_psr"/>
</dbReference>
<feature type="transmembrane region" description="Helical" evidence="3">
    <location>
        <begin position="157"/>
        <end position="180"/>
    </location>
</feature>
<dbReference type="EMBL" id="CP122566">
    <property type="protein sequence ID" value="WGH94343.1"/>
    <property type="molecule type" value="Genomic_DNA"/>
</dbReference>
<evidence type="ECO:0000313" key="6">
    <source>
        <dbReference type="Proteomes" id="UP001224674"/>
    </source>
</evidence>
<keyword evidence="6" id="KW-1185">Reference proteome</keyword>
<dbReference type="PANTHER" id="PTHR33392:SF6">
    <property type="entry name" value="POLYISOPRENYL-TEICHOIC ACID--PEPTIDOGLYCAN TEICHOIC ACID TRANSFERASE TAGU"/>
    <property type="match status" value="1"/>
</dbReference>
<evidence type="ECO:0000256" key="2">
    <source>
        <dbReference type="SAM" id="MobiDB-lite"/>
    </source>
</evidence>
<reference evidence="5 6" key="1">
    <citation type="submission" date="2023-03" db="EMBL/GenBank/DDBJ databases">
        <title>Complete genome sequences of several Auritidibacter ignavus strains isolated from ear infections.</title>
        <authorList>
            <person name="Baehr T."/>
            <person name="Baumhoegger A.M."/>
        </authorList>
    </citation>
    <scope>NUCLEOTIDE SEQUENCE [LARGE SCALE GENOMIC DNA]</scope>
    <source>
        <strain evidence="5 6">BABAE-6</strain>
    </source>
</reference>
<dbReference type="InterPro" id="IPR050922">
    <property type="entry name" value="LytR/CpsA/Psr_CW_biosynth"/>
</dbReference>
<dbReference type="AlphaFoldDB" id="A0AAJ6AP91"/>
<keyword evidence="3" id="KW-1133">Transmembrane helix</keyword>
<evidence type="ECO:0000313" key="5">
    <source>
        <dbReference type="EMBL" id="WGH94343.1"/>
    </source>
</evidence>
<keyword evidence="3" id="KW-0812">Transmembrane</keyword>
<evidence type="ECO:0000256" key="1">
    <source>
        <dbReference type="ARBA" id="ARBA00006068"/>
    </source>
</evidence>
<evidence type="ECO:0000259" key="4">
    <source>
        <dbReference type="Pfam" id="PF03816"/>
    </source>
</evidence>
<dbReference type="RefSeq" id="WP_279675380.1">
    <property type="nucleotide sequence ID" value="NZ_CP122566.1"/>
</dbReference>
<sequence length="574" mass="62015">MTPPPPRPTATQRGVAKESAAARRERYERFEAQFEGYRSDDALVDVSAGTWKQRTKRAFIMIALTIFVPGGAQSITGRRKLGRFGLGVTVAVWALIVVTALLALFARGFLLHILSYPSAQLLLVVVLTFLGLVWLVLWISTFSIIGLRALAPGMKPIVAVVTTLAMLLTSGSMFAAALIVNSSRTTIGNIFASGPALAPVDGRYNFLVMGADAGEGRAGLRPDSISVASINAETGQIILFSIPRNFQNAQFREGSPLWDVYPNGFDCGDECIINALYTDVTNNHADLYPNADDPGAEAMKDAASGILNLEVQGYIMLDMDGFAQLIDSMGGVTVTSGGWVIHRGTRPDTGQWGNIWWGPGTYTFSGDDALAYARSRKYSSDYSRIRRQQCIQQAMLAQFDLPTLLTKFQDILSAGEQIVETDLPGQQLGTFLNLGAQSQKLPLKRLTIGAPDFGEQGNQFSTYPDFDQIHQRVGSLVAEDGTPLNAATGTHVTPLATHLAPVSVHIPTDIEGDEITGRERGGATSQDSEDWPEPPKQPNGEPLTEEFLMQADDAGQTAILEEASSTNQYCHPGD</sequence>
<dbReference type="Gene3D" id="3.40.630.190">
    <property type="entry name" value="LCP protein"/>
    <property type="match status" value="1"/>
</dbReference>
<dbReference type="Pfam" id="PF03816">
    <property type="entry name" value="LytR_cpsA_psr"/>
    <property type="match status" value="1"/>
</dbReference>
<protein>
    <submittedName>
        <fullName evidence="5">LCP family protein</fullName>
    </submittedName>
</protein>
<feature type="transmembrane region" description="Helical" evidence="3">
    <location>
        <begin position="84"/>
        <end position="109"/>
    </location>
</feature>
<name>A0AAJ6AP91_9MICC</name>
<feature type="transmembrane region" description="Helical" evidence="3">
    <location>
        <begin position="121"/>
        <end position="145"/>
    </location>
</feature>
<organism evidence="5 6">
    <name type="scientific">Auritidibacter ignavus</name>
    <dbReference type="NCBI Taxonomy" id="678932"/>
    <lineage>
        <taxon>Bacteria</taxon>
        <taxon>Bacillati</taxon>
        <taxon>Actinomycetota</taxon>
        <taxon>Actinomycetes</taxon>
        <taxon>Micrococcales</taxon>
        <taxon>Micrococcaceae</taxon>
        <taxon>Auritidibacter</taxon>
    </lineage>
</organism>
<evidence type="ECO:0000256" key="3">
    <source>
        <dbReference type="SAM" id="Phobius"/>
    </source>
</evidence>
<dbReference type="PANTHER" id="PTHR33392">
    <property type="entry name" value="POLYISOPRENYL-TEICHOIC ACID--PEPTIDOGLYCAN TEICHOIC ACID TRANSFERASE TAGU"/>
    <property type="match status" value="1"/>
</dbReference>
<feature type="domain" description="Cell envelope-related transcriptional attenuator" evidence="4">
    <location>
        <begin position="221"/>
        <end position="398"/>
    </location>
</feature>
<dbReference type="Proteomes" id="UP001224674">
    <property type="component" value="Chromosome"/>
</dbReference>
<proteinExistence type="inferred from homology"/>
<feature type="transmembrane region" description="Helical" evidence="3">
    <location>
        <begin position="58"/>
        <end position="77"/>
    </location>
</feature>
<keyword evidence="3" id="KW-0472">Membrane</keyword>